<dbReference type="KEGG" id="gfs:119636710"/>
<name>A0A9C6DTV1_9MUSC</name>
<dbReference type="PROSITE" id="PS51293">
    <property type="entry name" value="SANT"/>
    <property type="match status" value="1"/>
</dbReference>
<evidence type="ECO:0000256" key="6">
    <source>
        <dbReference type="ARBA" id="ARBA00023242"/>
    </source>
</evidence>
<evidence type="ECO:0000256" key="5">
    <source>
        <dbReference type="ARBA" id="ARBA00023125"/>
    </source>
</evidence>
<proteinExistence type="predicted"/>
<dbReference type="GO" id="GO:0003714">
    <property type="term" value="F:transcription corepressor activity"/>
    <property type="evidence" value="ECO:0007669"/>
    <property type="project" value="TreeGrafter"/>
</dbReference>
<accession>A0A9C6DTV1</accession>
<dbReference type="GO" id="GO:0008270">
    <property type="term" value="F:zinc ion binding"/>
    <property type="evidence" value="ECO:0007669"/>
    <property type="project" value="UniProtKB-KW"/>
</dbReference>
<dbReference type="RefSeq" id="XP_037888199.1">
    <property type="nucleotide sequence ID" value="XM_038032271.1"/>
</dbReference>
<dbReference type="Gene3D" id="4.10.1240.50">
    <property type="match status" value="1"/>
</dbReference>
<dbReference type="GO" id="GO:0042826">
    <property type="term" value="F:histone deacetylase binding"/>
    <property type="evidence" value="ECO:0007669"/>
    <property type="project" value="TreeGrafter"/>
</dbReference>
<dbReference type="InterPro" id="IPR009057">
    <property type="entry name" value="Homeodomain-like_sf"/>
</dbReference>
<dbReference type="Proteomes" id="UP000092443">
    <property type="component" value="Unplaced"/>
</dbReference>
<feature type="region of interest" description="Disordered" evidence="7">
    <location>
        <begin position="46"/>
        <end position="107"/>
    </location>
</feature>
<dbReference type="InterPro" id="IPR001005">
    <property type="entry name" value="SANT/Myb"/>
</dbReference>
<keyword evidence="10" id="KW-1185">Reference proteome</keyword>
<dbReference type="InterPro" id="IPR000949">
    <property type="entry name" value="ELM2_dom"/>
</dbReference>
<comment type="subcellular location">
    <subcellularLocation>
        <location evidence="1">Nucleus</location>
    </subcellularLocation>
</comment>
<dbReference type="AlphaFoldDB" id="A0A9C6DTV1"/>
<keyword evidence="2" id="KW-0479">Metal-binding</keyword>
<feature type="compositionally biased region" description="Polar residues" evidence="7">
    <location>
        <begin position="640"/>
        <end position="652"/>
    </location>
</feature>
<sequence length="652" mass="72879">MSPDPIPSKPYESNVMEVFSTQMQTPSINVSEQQLIKKDETAKSIEAASSKSVKQNASHLNELIPPSTPIPPIRDNKRNHSPNIASGDILDAMSPSSCSSTSQATSGVNDVTFEPTIEMMVNDFDDEQTLNEEEALAALESQDPHEEINTLRAEGEMPLEELMAKYQALPAMPFIEPIRKKSKKSKKAKKYKQKDDNEELTPLAVDQQQQQKASNQENREDVIVIESSDEKEAPDDMYDRIDEEDEVINSNQSVSKLSTPEETKDNEELAGPLYCNKIKVRRSHLLDLYPEGTFDNVVVNSNITDDDKDIPLEMLYGVGDDEDEDIEEDDDYKKKVMVGSSYQATIPVGLSQYGDILPYENEDKLIWEPSQVGEREVEEYLLKIRDIKPNLSDEIEAGINEENSQVKENAFNENGLESSESKSTTIGTELVASSASDYEICGVIKDNEQALHLLVQCGYDFKEALRRKRLNALPLNDCMSLWSEEECQKFEEGIQKYGKDFLKIRQNQVRTRTLRELVQFYYLWKKSERRDHNFANADTVDHMDIYLNEDNEYGSNPASSLTPAGSPVTTSICAGTRRNSSSSQKNFSIMTGVANSNVIGSVNANSAIEHIKGGAPSGCPNADKRRFSNSTLTGPEHSLESSSLNVNTSSNK</sequence>
<dbReference type="Pfam" id="PF01448">
    <property type="entry name" value="ELM2"/>
    <property type="match status" value="1"/>
</dbReference>
<feature type="compositionally biased region" description="Basic residues" evidence="7">
    <location>
        <begin position="180"/>
        <end position="192"/>
    </location>
</feature>
<dbReference type="SMART" id="SM00717">
    <property type="entry name" value="SANT"/>
    <property type="match status" value="1"/>
</dbReference>
<evidence type="ECO:0000259" key="9">
    <source>
        <dbReference type="PROSITE" id="PS51293"/>
    </source>
</evidence>
<evidence type="ECO:0000259" key="8">
    <source>
        <dbReference type="PROSITE" id="PS51156"/>
    </source>
</evidence>
<dbReference type="Gene3D" id="1.10.10.60">
    <property type="entry name" value="Homeodomain-like"/>
    <property type="match status" value="1"/>
</dbReference>
<dbReference type="GO" id="GO:0005654">
    <property type="term" value="C:nucleoplasm"/>
    <property type="evidence" value="ECO:0007669"/>
    <property type="project" value="TreeGrafter"/>
</dbReference>
<evidence type="ECO:0000313" key="10">
    <source>
        <dbReference type="Proteomes" id="UP000092443"/>
    </source>
</evidence>
<dbReference type="CDD" id="cd11661">
    <property type="entry name" value="SANT_MTA3_like"/>
    <property type="match status" value="1"/>
</dbReference>
<keyword evidence="4" id="KW-0862">Zinc</keyword>
<feature type="region of interest" description="Disordered" evidence="7">
    <location>
        <begin position="613"/>
        <end position="652"/>
    </location>
</feature>
<dbReference type="InterPro" id="IPR017884">
    <property type="entry name" value="SANT_dom"/>
</dbReference>
<dbReference type="InterPro" id="IPR040138">
    <property type="entry name" value="MIER/MTA"/>
</dbReference>
<dbReference type="FunFam" id="1.10.10.60:FF:000012">
    <property type="entry name" value="Metastasis-associated 1 family, member 3"/>
    <property type="match status" value="1"/>
</dbReference>
<dbReference type="PROSITE" id="PS51156">
    <property type="entry name" value="ELM2"/>
    <property type="match status" value="1"/>
</dbReference>
<dbReference type="GO" id="GO:0000122">
    <property type="term" value="P:negative regulation of transcription by RNA polymerase II"/>
    <property type="evidence" value="ECO:0007669"/>
    <property type="project" value="TreeGrafter"/>
</dbReference>
<evidence type="ECO:0000256" key="3">
    <source>
        <dbReference type="ARBA" id="ARBA00022771"/>
    </source>
</evidence>
<dbReference type="PANTHER" id="PTHR10865">
    <property type="entry name" value="METASTASIS-ASSOCIATED PROTEIN AND MESODERM INDUCTION EARLY RESPONSE PROTEIN"/>
    <property type="match status" value="1"/>
</dbReference>
<keyword evidence="3" id="KW-0863">Zinc-finger</keyword>
<reference evidence="11" key="1">
    <citation type="submission" date="2025-08" db="UniProtKB">
        <authorList>
            <consortium name="RefSeq"/>
        </authorList>
    </citation>
    <scope>IDENTIFICATION</scope>
    <source>
        <tissue evidence="11">Whole body pupa</tissue>
    </source>
</reference>
<keyword evidence="5" id="KW-0238">DNA-binding</keyword>
<feature type="compositionally biased region" description="Low complexity" evidence="7">
    <location>
        <begin position="94"/>
        <end position="106"/>
    </location>
</feature>
<feature type="domain" description="ELM2" evidence="8">
    <location>
        <begin position="334"/>
        <end position="472"/>
    </location>
</feature>
<feature type="domain" description="SANT" evidence="9">
    <location>
        <begin position="482"/>
        <end position="529"/>
    </location>
</feature>
<feature type="compositionally biased region" description="Polar residues" evidence="7">
    <location>
        <begin position="47"/>
        <end position="59"/>
    </location>
</feature>
<dbReference type="PANTHER" id="PTHR10865:SF28">
    <property type="entry name" value="ELM2 DOMAIN-CONTAINING PROTEIN"/>
    <property type="match status" value="1"/>
</dbReference>
<evidence type="ECO:0000256" key="4">
    <source>
        <dbReference type="ARBA" id="ARBA00022833"/>
    </source>
</evidence>
<keyword evidence="6" id="KW-0539">Nucleus</keyword>
<dbReference type="GeneID" id="119636710"/>
<evidence type="ECO:0000256" key="1">
    <source>
        <dbReference type="ARBA" id="ARBA00004123"/>
    </source>
</evidence>
<evidence type="ECO:0000256" key="7">
    <source>
        <dbReference type="SAM" id="MobiDB-lite"/>
    </source>
</evidence>
<dbReference type="GO" id="GO:0003677">
    <property type="term" value="F:DNA binding"/>
    <property type="evidence" value="ECO:0007669"/>
    <property type="project" value="UniProtKB-KW"/>
</dbReference>
<evidence type="ECO:0000256" key="2">
    <source>
        <dbReference type="ARBA" id="ARBA00022723"/>
    </source>
</evidence>
<dbReference type="SMART" id="SM01189">
    <property type="entry name" value="ELM2"/>
    <property type="match status" value="1"/>
</dbReference>
<protein>
    <submittedName>
        <fullName evidence="11">Mesoderm induction early response protein 1</fullName>
    </submittedName>
</protein>
<dbReference type="SUPFAM" id="SSF46689">
    <property type="entry name" value="Homeodomain-like"/>
    <property type="match status" value="1"/>
</dbReference>
<feature type="compositionally biased region" description="Polar residues" evidence="7">
    <location>
        <begin position="248"/>
        <end position="258"/>
    </location>
</feature>
<evidence type="ECO:0000313" key="11">
    <source>
        <dbReference type="RefSeq" id="XP_037888199.1"/>
    </source>
</evidence>
<organism evidence="10 11">
    <name type="scientific">Glossina fuscipes</name>
    <dbReference type="NCBI Taxonomy" id="7396"/>
    <lineage>
        <taxon>Eukaryota</taxon>
        <taxon>Metazoa</taxon>
        <taxon>Ecdysozoa</taxon>
        <taxon>Arthropoda</taxon>
        <taxon>Hexapoda</taxon>
        <taxon>Insecta</taxon>
        <taxon>Pterygota</taxon>
        <taxon>Neoptera</taxon>
        <taxon>Endopterygota</taxon>
        <taxon>Diptera</taxon>
        <taxon>Brachycera</taxon>
        <taxon>Muscomorpha</taxon>
        <taxon>Hippoboscoidea</taxon>
        <taxon>Glossinidae</taxon>
        <taxon>Glossina</taxon>
    </lineage>
</organism>
<gene>
    <name evidence="11" type="primary">LOC119636710</name>
</gene>
<feature type="region of interest" description="Disordered" evidence="7">
    <location>
        <begin position="175"/>
        <end position="265"/>
    </location>
</feature>
<feature type="compositionally biased region" description="Acidic residues" evidence="7">
    <location>
        <begin position="227"/>
        <end position="247"/>
    </location>
</feature>